<dbReference type="Gene3D" id="1.10.357.10">
    <property type="entry name" value="Tetracycline Repressor, domain 2"/>
    <property type="match status" value="1"/>
</dbReference>
<dbReference type="PANTHER" id="PTHR30055">
    <property type="entry name" value="HTH-TYPE TRANSCRIPTIONAL REGULATOR RUTR"/>
    <property type="match status" value="1"/>
</dbReference>
<feature type="DNA-binding region" description="H-T-H motif" evidence="4">
    <location>
        <begin position="69"/>
        <end position="88"/>
    </location>
</feature>
<sequence>MMGSIECMNAPCSDGPSTWECREAPGMNAKDNKLVNARKPTQERSRERVERMFRAAEKLLLEQGPEALSIPEVAKVSGLPRSSVYQFFPSKYALLLAISDQYQRRMAERIAGLDAVLGDLELNDVVGSLARAGADFYNEHPVARMLILGGPMSREGFRAVQDVHKGTADGIRHLIERRVSGITFPDEPDVIAFAVEIARGCFRYGYFREKSISDQTVAETKAAVHAYLSVRGEGGS</sequence>
<keyword evidence="1" id="KW-0805">Transcription regulation</keyword>
<dbReference type="Proteomes" id="UP000313645">
    <property type="component" value="Unassembled WGS sequence"/>
</dbReference>
<dbReference type="EMBL" id="SJDL01000034">
    <property type="protein sequence ID" value="TBW50584.1"/>
    <property type="molecule type" value="Genomic_DNA"/>
</dbReference>
<accession>A0ABY1ZG81</accession>
<dbReference type="SUPFAM" id="SSF46689">
    <property type="entry name" value="Homeodomain-like"/>
    <property type="match status" value="1"/>
</dbReference>
<feature type="domain" description="HTH tetR-type" evidence="5">
    <location>
        <begin position="46"/>
        <end position="106"/>
    </location>
</feature>
<dbReference type="Pfam" id="PF00440">
    <property type="entry name" value="TetR_N"/>
    <property type="match status" value="1"/>
</dbReference>
<keyword evidence="7" id="KW-1185">Reference proteome</keyword>
<keyword evidence="3" id="KW-0804">Transcription</keyword>
<name>A0ABY1ZG81_9GAMM</name>
<dbReference type="InterPro" id="IPR050109">
    <property type="entry name" value="HTH-type_TetR-like_transc_reg"/>
</dbReference>
<dbReference type="InterPro" id="IPR001647">
    <property type="entry name" value="HTH_TetR"/>
</dbReference>
<evidence type="ECO:0000313" key="6">
    <source>
        <dbReference type="EMBL" id="TBW50584.1"/>
    </source>
</evidence>
<evidence type="ECO:0000313" key="7">
    <source>
        <dbReference type="Proteomes" id="UP000313645"/>
    </source>
</evidence>
<comment type="caution">
    <text evidence="6">The sequence shown here is derived from an EMBL/GenBank/DDBJ whole genome shotgun (WGS) entry which is preliminary data.</text>
</comment>
<dbReference type="Pfam" id="PF17918">
    <property type="entry name" value="TetR_C_15"/>
    <property type="match status" value="1"/>
</dbReference>
<dbReference type="PANTHER" id="PTHR30055:SF234">
    <property type="entry name" value="HTH-TYPE TRANSCRIPTIONAL REGULATOR BETI"/>
    <property type="match status" value="1"/>
</dbReference>
<dbReference type="InterPro" id="IPR009057">
    <property type="entry name" value="Homeodomain-like_sf"/>
</dbReference>
<evidence type="ECO:0000259" key="5">
    <source>
        <dbReference type="PROSITE" id="PS50977"/>
    </source>
</evidence>
<gene>
    <name evidence="6" type="ORF">EZI54_18260</name>
</gene>
<proteinExistence type="predicted"/>
<evidence type="ECO:0000256" key="2">
    <source>
        <dbReference type="ARBA" id="ARBA00023125"/>
    </source>
</evidence>
<reference evidence="6 7" key="1">
    <citation type="submission" date="2019-02" db="EMBL/GenBank/DDBJ databases">
        <title>Marinobacter halodurans sp. nov., a marine bacterium isolated from sea tidal flat.</title>
        <authorList>
            <person name="Yoo Y."/>
            <person name="Lee D.W."/>
            <person name="Kim B.S."/>
            <person name="Kim J.-J."/>
        </authorList>
    </citation>
    <scope>NUCLEOTIDE SEQUENCE [LARGE SCALE GENOMIC DNA]</scope>
    <source>
        <strain evidence="6 7">YJ-S3-2</strain>
    </source>
</reference>
<dbReference type="PRINTS" id="PR00455">
    <property type="entry name" value="HTHTETR"/>
</dbReference>
<keyword evidence="2 4" id="KW-0238">DNA-binding</keyword>
<evidence type="ECO:0000256" key="3">
    <source>
        <dbReference type="ARBA" id="ARBA00023163"/>
    </source>
</evidence>
<dbReference type="InterPro" id="IPR041669">
    <property type="entry name" value="TetR_C_15"/>
</dbReference>
<evidence type="ECO:0000256" key="4">
    <source>
        <dbReference type="PROSITE-ProRule" id="PRU00335"/>
    </source>
</evidence>
<evidence type="ECO:0000256" key="1">
    <source>
        <dbReference type="ARBA" id="ARBA00023015"/>
    </source>
</evidence>
<organism evidence="6 7">
    <name type="scientific">Marinobacter halodurans</name>
    <dbReference type="NCBI Taxonomy" id="2528979"/>
    <lineage>
        <taxon>Bacteria</taxon>
        <taxon>Pseudomonadati</taxon>
        <taxon>Pseudomonadota</taxon>
        <taxon>Gammaproteobacteria</taxon>
        <taxon>Pseudomonadales</taxon>
        <taxon>Marinobacteraceae</taxon>
        <taxon>Marinobacter</taxon>
    </lineage>
</organism>
<protein>
    <submittedName>
        <fullName evidence="6">TetR/AcrR family transcriptional regulator</fullName>
    </submittedName>
</protein>
<dbReference type="PROSITE" id="PS50977">
    <property type="entry name" value="HTH_TETR_2"/>
    <property type="match status" value="1"/>
</dbReference>